<proteinExistence type="predicted"/>
<dbReference type="EMBL" id="CM056742">
    <property type="protein sequence ID" value="KAJ8681303.1"/>
    <property type="molecule type" value="Genomic_DNA"/>
</dbReference>
<organism evidence="1 2">
    <name type="scientific">Eretmocerus hayati</name>
    <dbReference type="NCBI Taxonomy" id="131215"/>
    <lineage>
        <taxon>Eukaryota</taxon>
        <taxon>Metazoa</taxon>
        <taxon>Ecdysozoa</taxon>
        <taxon>Arthropoda</taxon>
        <taxon>Hexapoda</taxon>
        <taxon>Insecta</taxon>
        <taxon>Pterygota</taxon>
        <taxon>Neoptera</taxon>
        <taxon>Endopterygota</taxon>
        <taxon>Hymenoptera</taxon>
        <taxon>Apocrita</taxon>
        <taxon>Proctotrupomorpha</taxon>
        <taxon>Chalcidoidea</taxon>
        <taxon>Aphelinidae</taxon>
        <taxon>Aphelininae</taxon>
        <taxon>Eretmocerus</taxon>
    </lineage>
</organism>
<name>A0ACC2PDY4_9HYME</name>
<comment type="caution">
    <text evidence="1">The sequence shown here is derived from an EMBL/GenBank/DDBJ whole genome shotgun (WGS) entry which is preliminary data.</text>
</comment>
<keyword evidence="2" id="KW-1185">Reference proteome</keyword>
<evidence type="ECO:0000313" key="1">
    <source>
        <dbReference type="EMBL" id="KAJ8681303.1"/>
    </source>
</evidence>
<gene>
    <name evidence="1" type="ORF">QAD02_017090</name>
</gene>
<protein>
    <submittedName>
        <fullName evidence="1">Uncharacterized protein</fullName>
    </submittedName>
</protein>
<evidence type="ECO:0000313" key="2">
    <source>
        <dbReference type="Proteomes" id="UP001239111"/>
    </source>
</evidence>
<dbReference type="Proteomes" id="UP001239111">
    <property type="component" value="Chromosome 2"/>
</dbReference>
<reference evidence="1" key="1">
    <citation type="submission" date="2023-04" db="EMBL/GenBank/DDBJ databases">
        <title>A chromosome-level genome assembly of the parasitoid wasp Eretmocerus hayati.</title>
        <authorList>
            <person name="Zhong Y."/>
            <person name="Liu S."/>
            <person name="Liu Y."/>
        </authorList>
    </citation>
    <scope>NUCLEOTIDE SEQUENCE</scope>
    <source>
        <strain evidence="1">ZJU_SS_LIU_2023</strain>
    </source>
</reference>
<accession>A0ACC2PDY4</accession>
<sequence length="594" mass="66340">MVSVTVISFQVGTCYFPTLFLCESVLIFTIRLKTAVIHPVEDDNTYSATVSWRRRHGYRIDFWGKGNDLESLPLNAARAYFRTGIQENGWSMMEIETSAEYPDDVQAYAAGLLEGSLTWHLVHYHWSNTIGVACASRPVLCRDLRKYLRENAASVRKKAATSRSEDPFWHMVHLYYVQLDGLAEGWRFAVDRSRQDAFIEPEDFLWLAMASDVPDLERAIYGSDHHIATDGMIVLKSIFRPDMSAPLLALAHNTAAPYARMLRVIKRYKFVYHSSPSDSKSAQVPGQSIVMTSYPGALSSQDESYAISGKDLERQFVVAGTPIIIGNRTVWQHIQTKDLVMSPARIMAANRLAVDGSTWSRLLDRQNSGTSNRQWIGLEPREGRVSLIEQMPDGTLHTDVSEDFAARGYLACTGALFSDKIKKQLGGKRDDAVFRSELLALLQLNISDIDQLRNLMRGDVLALQTKKSNANSQRSNKTETTSRPGNNRTSVTSDAIGNNSNVLEDNAAQLLAYRGDLKAIAEGWVPRPTGVIDSKLFIYDPETAELSFDARSGPASRPNVAPFSWSRNFPNSSHLGQPDTFAFDSVAPNWVWIA</sequence>